<feature type="domain" description="Rho-GAP" evidence="8">
    <location>
        <begin position="523"/>
        <end position="717"/>
    </location>
</feature>
<dbReference type="InterPro" id="IPR002219">
    <property type="entry name" value="PKC_DAG/PE"/>
</dbReference>
<dbReference type="InterPro" id="IPR051854">
    <property type="entry name" value="Rho-type_GAP"/>
</dbReference>
<feature type="region of interest" description="Disordered" evidence="5">
    <location>
        <begin position="753"/>
        <end position="795"/>
    </location>
</feature>
<dbReference type="SUPFAM" id="SSF48350">
    <property type="entry name" value="GTPase activation domain, GAP"/>
    <property type="match status" value="1"/>
</dbReference>
<dbReference type="PROSITE" id="PS50081">
    <property type="entry name" value="ZF_DAG_PE_2"/>
    <property type="match status" value="1"/>
</dbReference>
<dbReference type="InterPro" id="IPR020454">
    <property type="entry name" value="DAG/PE-bd"/>
</dbReference>
<dbReference type="InterPro" id="IPR046349">
    <property type="entry name" value="C1-like_sf"/>
</dbReference>
<dbReference type="InterPro" id="IPR000980">
    <property type="entry name" value="SH2"/>
</dbReference>
<dbReference type="GO" id="GO:0046872">
    <property type="term" value="F:metal ion binding"/>
    <property type="evidence" value="ECO:0007669"/>
    <property type="project" value="UniProtKB-KW"/>
</dbReference>
<dbReference type="Proteomes" id="UP000308267">
    <property type="component" value="Unassembled WGS sequence"/>
</dbReference>
<dbReference type="InterPro" id="IPR000198">
    <property type="entry name" value="RhoGAP_dom"/>
</dbReference>
<accession>A0A4S2MEP1</accession>
<dbReference type="SMART" id="SM00252">
    <property type="entry name" value="SH2"/>
    <property type="match status" value="1"/>
</dbReference>
<dbReference type="Pfam" id="PF00017">
    <property type="entry name" value="SH2"/>
    <property type="match status" value="1"/>
</dbReference>
<keyword evidence="4" id="KW-0727">SH2 domain</keyword>
<evidence type="ECO:0000256" key="2">
    <source>
        <dbReference type="ARBA" id="ARBA00022723"/>
    </source>
</evidence>
<feature type="region of interest" description="Disordered" evidence="5">
    <location>
        <begin position="162"/>
        <end position="195"/>
    </location>
</feature>
<dbReference type="Pfam" id="PF00130">
    <property type="entry name" value="C1_1"/>
    <property type="match status" value="1"/>
</dbReference>
<evidence type="ECO:0000256" key="4">
    <source>
        <dbReference type="PROSITE-ProRule" id="PRU00191"/>
    </source>
</evidence>
<feature type="region of interest" description="Disordered" evidence="5">
    <location>
        <begin position="207"/>
        <end position="235"/>
    </location>
</feature>
<dbReference type="PROSITE" id="PS50238">
    <property type="entry name" value="RHOGAP"/>
    <property type="match status" value="1"/>
</dbReference>
<dbReference type="SMART" id="SM00324">
    <property type="entry name" value="RhoGAP"/>
    <property type="match status" value="1"/>
</dbReference>
<dbReference type="FunFam" id="3.30.505.10:FF:000019">
    <property type="entry name" value="Chimaerin"/>
    <property type="match status" value="1"/>
</dbReference>
<feature type="domain" description="SH2" evidence="6">
    <location>
        <begin position="44"/>
        <end position="116"/>
    </location>
</feature>
<evidence type="ECO:0000256" key="1">
    <source>
        <dbReference type="ARBA" id="ARBA00022468"/>
    </source>
</evidence>
<protein>
    <recommendedName>
        <fullName evidence="11">N-chimaerin</fullName>
    </recommendedName>
</protein>
<dbReference type="SMART" id="SM00109">
    <property type="entry name" value="C1"/>
    <property type="match status" value="1"/>
</dbReference>
<feature type="compositionally biased region" description="Polar residues" evidence="5">
    <location>
        <begin position="778"/>
        <end position="795"/>
    </location>
</feature>
<dbReference type="AlphaFoldDB" id="A0A4S2MEP1"/>
<keyword evidence="10" id="KW-1185">Reference proteome</keyword>
<feature type="region of interest" description="Disordered" evidence="5">
    <location>
        <begin position="262"/>
        <end position="281"/>
    </location>
</feature>
<dbReference type="PROSITE" id="PS50001">
    <property type="entry name" value="SH2"/>
    <property type="match status" value="1"/>
</dbReference>
<dbReference type="PRINTS" id="PR00008">
    <property type="entry name" value="DAGPEDOMAIN"/>
</dbReference>
<dbReference type="CDD" id="cd20806">
    <property type="entry name" value="C1_CHN"/>
    <property type="match status" value="1"/>
</dbReference>
<proteinExistence type="predicted"/>
<comment type="caution">
    <text evidence="9">The sequence shown here is derived from an EMBL/GenBank/DDBJ whole genome shotgun (WGS) entry which is preliminary data.</text>
</comment>
<sequence>MSENNLEFRIWQTQLYHLQREAPKPHMIICTKTFPNKPPQYGLEYHGPISRQETEKLLEDAPAGAYLIRESQRSEDAYTLVIWFDKVARNYKLFYDAEKKQHYVGEKRFDTIELLVADGLIHFNVETRGADVLRKIAETNLYEKSPFYKMRYHTLNYPTLSSVSNRPSTATPSQEHESTVLPWNLDETHPSMPADLVSDAKRKGVLSTDVLARRPGVSNRKRPPTSTPSFSDETNILENTEGRHYREWPPLAGLRGLSLDEGTLNKSDLSEPPMPPPRGVSGLKSTSVYVETLHQNGMNASQPGVVRPSVQRMTPMHERLGVNNSGLTTTYQLPNNVIVPSSAQQAGKLFDIPEIVSGERVSSPKTVFSISQDFNTNSSLISSGTFSSEEENPTGVAFRMDSSCATATASRRISDTFPNASETLGNGNKKQVVLTLLERYNLPAECLADQVTPCEPVKKKHSFKVHTYLGPNWCDFCTHFIWGLVAQGVKCQDCGFQAHKRCSDLVPDDCPPDVNQMKRVFGVDLTSLTLAERKTIPILLERCVGEVETRGALVCEGLYRVPGNHDRIEQLRAAFDKDAESARISQSHVPDVNVITSLIKSFLRQLPVPLITFDAYPKLMDIVREDNLTDGENLSGIVSVLSTLPPAHYETLRFFMRHIHRVAVNHEKNMMSAENLSTVLAPSLMSSSYTDPQSCIAGMQTERKLVRILIKDYNALFPGHERSVRRHATFEPQYDRPNSQLIASAALMQYAANRPVPREPEQSKRRFLRNRRSVDTPLLTSGSTEKTTAPVNSPT</sequence>
<dbReference type="InterPro" id="IPR008936">
    <property type="entry name" value="Rho_GTPase_activation_prot"/>
</dbReference>
<reference evidence="9 10" key="1">
    <citation type="journal article" date="2019" name="BMC Genomics">
        <title>New insights from Opisthorchis felineus genome: update on genomics of the epidemiologically important liver flukes.</title>
        <authorList>
            <person name="Ershov N.I."/>
            <person name="Mordvinov V.A."/>
            <person name="Prokhortchouk E.B."/>
            <person name="Pakharukova M.Y."/>
            <person name="Gunbin K.V."/>
            <person name="Ustyantsev K."/>
            <person name="Genaev M.A."/>
            <person name="Blinov A.G."/>
            <person name="Mazur A."/>
            <person name="Boulygina E."/>
            <person name="Tsygankova S."/>
            <person name="Khrameeva E."/>
            <person name="Chekanov N."/>
            <person name="Fan G."/>
            <person name="Xiao A."/>
            <person name="Zhang H."/>
            <person name="Xu X."/>
            <person name="Yang H."/>
            <person name="Solovyev V."/>
            <person name="Lee S.M."/>
            <person name="Liu X."/>
            <person name="Afonnikov D.A."/>
            <person name="Skryabin K.G."/>
        </authorList>
    </citation>
    <scope>NUCLEOTIDE SEQUENCE [LARGE SCALE GENOMIC DNA]</scope>
    <source>
        <strain evidence="9">AK-0245</strain>
        <tissue evidence="9">Whole organism</tissue>
    </source>
</reference>
<keyword evidence="3" id="KW-0862">Zinc</keyword>
<dbReference type="OrthoDB" id="3196451at2759"/>
<name>A0A4S2MEP1_OPIFE</name>
<dbReference type="Gene3D" id="3.30.505.10">
    <property type="entry name" value="SH2 domain"/>
    <property type="match status" value="1"/>
</dbReference>
<feature type="domain" description="Phorbol-ester/DAG-type" evidence="7">
    <location>
        <begin position="460"/>
        <end position="510"/>
    </location>
</feature>
<dbReference type="Gene3D" id="1.10.555.10">
    <property type="entry name" value="Rho GTPase activation protein"/>
    <property type="match status" value="1"/>
</dbReference>
<evidence type="ECO:0000256" key="3">
    <source>
        <dbReference type="ARBA" id="ARBA00022833"/>
    </source>
</evidence>
<evidence type="ECO:0000256" key="5">
    <source>
        <dbReference type="SAM" id="MobiDB-lite"/>
    </source>
</evidence>
<gene>
    <name evidence="9" type="ORF">CRM22_000588</name>
</gene>
<dbReference type="PANTHER" id="PTHR46075">
    <property type="entry name" value="CHIMERIN FAMILY MEMBER"/>
    <property type="match status" value="1"/>
</dbReference>
<dbReference type="InterPro" id="IPR035840">
    <property type="entry name" value="Chimaerin_SH2"/>
</dbReference>
<evidence type="ECO:0000259" key="8">
    <source>
        <dbReference type="PROSITE" id="PS50238"/>
    </source>
</evidence>
<evidence type="ECO:0000259" key="6">
    <source>
        <dbReference type="PROSITE" id="PS50001"/>
    </source>
</evidence>
<evidence type="ECO:0008006" key="11">
    <source>
        <dbReference type="Google" id="ProtNLM"/>
    </source>
</evidence>
<dbReference type="PROSITE" id="PS00479">
    <property type="entry name" value="ZF_DAG_PE_1"/>
    <property type="match status" value="1"/>
</dbReference>
<dbReference type="SUPFAM" id="SSF55550">
    <property type="entry name" value="SH2 domain"/>
    <property type="match status" value="1"/>
</dbReference>
<feature type="compositionally biased region" description="Polar residues" evidence="5">
    <location>
        <begin position="162"/>
        <end position="173"/>
    </location>
</feature>
<dbReference type="InterPro" id="IPR036860">
    <property type="entry name" value="SH2_dom_sf"/>
</dbReference>
<dbReference type="STRING" id="147828.A0A4S2MEP1"/>
<dbReference type="SUPFAM" id="SSF57889">
    <property type="entry name" value="Cysteine-rich domain"/>
    <property type="match status" value="1"/>
</dbReference>
<dbReference type="Pfam" id="PF00620">
    <property type="entry name" value="RhoGAP"/>
    <property type="match status" value="1"/>
</dbReference>
<keyword evidence="1" id="KW-0343">GTPase activation</keyword>
<dbReference type="GO" id="GO:0007165">
    <property type="term" value="P:signal transduction"/>
    <property type="evidence" value="ECO:0007669"/>
    <property type="project" value="InterPro"/>
</dbReference>
<dbReference type="PANTHER" id="PTHR46075:SF2">
    <property type="entry name" value="RHO GTPASE ACTIVATING PROTEIN AT 5A, ISOFORM A"/>
    <property type="match status" value="1"/>
</dbReference>
<dbReference type="GO" id="GO:0005096">
    <property type="term" value="F:GTPase activator activity"/>
    <property type="evidence" value="ECO:0007669"/>
    <property type="project" value="UniProtKB-KW"/>
</dbReference>
<keyword evidence="2" id="KW-0479">Metal-binding</keyword>
<evidence type="ECO:0000259" key="7">
    <source>
        <dbReference type="PROSITE" id="PS50081"/>
    </source>
</evidence>
<dbReference type="FunFam" id="3.30.60.20:FF:000025">
    <property type="entry name" value="Chimaerin"/>
    <property type="match status" value="1"/>
</dbReference>
<evidence type="ECO:0000313" key="9">
    <source>
        <dbReference type="EMBL" id="TGZ75075.1"/>
    </source>
</evidence>
<dbReference type="Gene3D" id="3.30.60.20">
    <property type="match status" value="1"/>
</dbReference>
<organism evidence="9 10">
    <name type="scientific">Opisthorchis felineus</name>
    <dbReference type="NCBI Taxonomy" id="147828"/>
    <lineage>
        <taxon>Eukaryota</taxon>
        <taxon>Metazoa</taxon>
        <taxon>Spiralia</taxon>
        <taxon>Lophotrochozoa</taxon>
        <taxon>Platyhelminthes</taxon>
        <taxon>Trematoda</taxon>
        <taxon>Digenea</taxon>
        <taxon>Opisthorchiida</taxon>
        <taxon>Opisthorchiata</taxon>
        <taxon>Opisthorchiidae</taxon>
        <taxon>Opisthorchis</taxon>
    </lineage>
</organism>
<evidence type="ECO:0000313" key="10">
    <source>
        <dbReference type="Proteomes" id="UP000308267"/>
    </source>
</evidence>
<dbReference type="CDD" id="cd10352">
    <property type="entry name" value="SH2_a2chimerin_b2chimerin"/>
    <property type="match status" value="1"/>
</dbReference>
<dbReference type="EMBL" id="SJOL01001151">
    <property type="protein sequence ID" value="TGZ75075.1"/>
    <property type="molecule type" value="Genomic_DNA"/>
</dbReference>